<evidence type="ECO:0000256" key="1">
    <source>
        <dbReference type="ARBA" id="ARBA00005703"/>
    </source>
</evidence>
<dbReference type="VEuPathDB" id="FungiDB:HMPREF1544_05950"/>
<feature type="domain" description="DNA/pantothenate metabolism flavoprotein C-terminal" evidence="3">
    <location>
        <begin position="186"/>
        <end position="304"/>
    </location>
</feature>
<dbReference type="GO" id="GO:0015937">
    <property type="term" value="P:coenzyme A biosynthetic process"/>
    <property type="evidence" value="ECO:0007669"/>
    <property type="project" value="UniProtKB-ARBA"/>
</dbReference>
<protein>
    <recommendedName>
        <fullName evidence="3">DNA/pantothenate metabolism flavoprotein C-terminal domain-containing protein</fullName>
    </recommendedName>
</protein>
<evidence type="ECO:0000313" key="5">
    <source>
        <dbReference type="Proteomes" id="UP000014254"/>
    </source>
</evidence>
<comment type="similarity">
    <text evidence="1">Belongs to the PPC synthetase family.</text>
</comment>
<gene>
    <name evidence="4" type="ORF">HMPREF1544_05950</name>
</gene>
<dbReference type="STRING" id="1220926.S2JWQ1"/>
<dbReference type="Gene3D" id="3.40.50.10300">
    <property type="entry name" value="CoaB-like"/>
    <property type="match status" value="1"/>
</dbReference>
<dbReference type="OrthoDB" id="70224at2759"/>
<dbReference type="eggNOG" id="KOG2728">
    <property type="taxonomic scope" value="Eukaryota"/>
</dbReference>
<evidence type="ECO:0000259" key="3">
    <source>
        <dbReference type="Pfam" id="PF04127"/>
    </source>
</evidence>
<dbReference type="GO" id="GO:0003824">
    <property type="term" value="F:catalytic activity"/>
    <property type="evidence" value="ECO:0007669"/>
    <property type="project" value="UniProtKB-ARBA"/>
</dbReference>
<feature type="region of interest" description="Disordered" evidence="2">
    <location>
        <begin position="1"/>
        <end position="20"/>
    </location>
</feature>
<reference evidence="5" key="1">
    <citation type="submission" date="2013-05" db="EMBL/GenBank/DDBJ databases">
        <title>The Genome sequence of Mucor circinelloides f. circinelloides 1006PhL.</title>
        <authorList>
            <consortium name="The Broad Institute Genomics Platform"/>
            <person name="Cuomo C."/>
            <person name="Earl A."/>
            <person name="Findley K."/>
            <person name="Lee S.C."/>
            <person name="Walker B."/>
            <person name="Young S."/>
            <person name="Zeng Q."/>
            <person name="Gargeya S."/>
            <person name="Fitzgerald M."/>
            <person name="Haas B."/>
            <person name="Abouelleil A."/>
            <person name="Allen A.W."/>
            <person name="Alvarado L."/>
            <person name="Arachchi H.M."/>
            <person name="Berlin A.M."/>
            <person name="Chapman S.B."/>
            <person name="Gainer-Dewar J."/>
            <person name="Goldberg J."/>
            <person name="Griggs A."/>
            <person name="Gujja S."/>
            <person name="Hansen M."/>
            <person name="Howarth C."/>
            <person name="Imamovic A."/>
            <person name="Ireland A."/>
            <person name="Larimer J."/>
            <person name="McCowan C."/>
            <person name="Murphy C."/>
            <person name="Pearson M."/>
            <person name="Poon T.W."/>
            <person name="Priest M."/>
            <person name="Roberts A."/>
            <person name="Saif S."/>
            <person name="Shea T."/>
            <person name="Sisk P."/>
            <person name="Sykes S."/>
            <person name="Wortman J."/>
            <person name="Nusbaum C."/>
            <person name="Birren B."/>
        </authorList>
    </citation>
    <scope>NUCLEOTIDE SEQUENCE [LARGE SCALE GENOMIC DNA]</scope>
    <source>
        <strain evidence="5">1006PhL</strain>
    </source>
</reference>
<organism evidence="4 5">
    <name type="scientific">Mucor circinelloides f. circinelloides (strain 1006PhL)</name>
    <name type="common">Mucormycosis agent</name>
    <name type="synonym">Calyptromyces circinelloides</name>
    <dbReference type="NCBI Taxonomy" id="1220926"/>
    <lineage>
        <taxon>Eukaryota</taxon>
        <taxon>Fungi</taxon>
        <taxon>Fungi incertae sedis</taxon>
        <taxon>Mucoromycota</taxon>
        <taxon>Mucoromycotina</taxon>
        <taxon>Mucoromycetes</taxon>
        <taxon>Mucorales</taxon>
        <taxon>Mucorineae</taxon>
        <taxon>Mucoraceae</taxon>
        <taxon>Mucor</taxon>
    </lineage>
</organism>
<dbReference type="OMA" id="NTIRRCN"/>
<dbReference type="AlphaFoldDB" id="S2JWQ1"/>
<dbReference type="Pfam" id="PF04127">
    <property type="entry name" value="DFP"/>
    <property type="match status" value="1"/>
</dbReference>
<dbReference type="FunCoup" id="S2JWQ1">
    <property type="interactions" value="742"/>
</dbReference>
<dbReference type="PANTHER" id="PTHR12290">
    <property type="entry name" value="CORNICHON-RELATED"/>
    <property type="match status" value="1"/>
</dbReference>
<evidence type="ECO:0000256" key="2">
    <source>
        <dbReference type="SAM" id="MobiDB-lite"/>
    </source>
</evidence>
<keyword evidence="5" id="KW-1185">Reference proteome</keyword>
<dbReference type="SUPFAM" id="SSF102645">
    <property type="entry name" value="CoaB-like"/>
    <property type="match status" value="1"/>
</dbReference>
<dbReference type="InterPro" id="IPR007085">
    <property type="entry name" value="DNA/pantothenate-metab_flavo_C"/>
</dbReference>
<dbReference type="Proteomes" id="UP000014254">
    <property type="component" value="Unassembled WGS sequence"/>
</dbReference>
<sequence>MASITVPISNTSSNEPILDNGQGVIDPDVYFQINEPPADLPEFESKLNAFVDYHEELGSKVVFITSGGTTVPLENQTVRFIDNFSNGTRGATSAEYFLEAGYAVVFMHRQNSIQPYHRHYTHSNMGFLDYLEPKEDGSVQVLAQYATKMHKLLTKYNQAKDTNRILMLDFVTLPEYLFKLQSGSKILARLEARAMYYLAAAVSDFFIPSQKMAEHKIQSRDGGLTLTLDQVPKFLTPLVSNWAAKGLIVSFKLETDNNLLVPKARQALTRYGHQVVIGNMLKTRKQTVTFITQHSEKVLSLTQQQMENGIEIESEIIPELVRIHQNWIDSGKTE</sequence>
<name>S2JWQ1_MUCC1</name>
<dbReference type="InterPro" id="IPR035929">
    <property type="entry name" value="CoaB-like_sf"/>
</dbReference>
<dbReference type="EMBL" id="KE123972">
    <property type="protein sequence ID" value="EPB87228.1"/>
    <property type="molecule type" value="Genomic_DNA"/>
</dbReference>
<accession>S2JWQ1</accession>
<dbReference type="InParanoid" id="S2JWQ1"/>
<feature type="compositionally biased region" description="Polar residues" evidence="2">
    <location>
        <begin position="1"/>
        <end position="15"/>
    </location>
</feature>
<evidence type="ECO:0000313" key="4">
    <source>
        <dbReference type="EMBL" id="EPB87228.1"/>
    </source>
</evidence>
<proteinExistence type="inferred from homology"/>